<accession>A0ABD5Z0P9</accession>
<dbReference type="AlphaFoldDB" id="A0ABD5Z0P9"/>
<comment type="subcellular location">
    <subcellularLocation>
        <location evidence="1">Cell membrane</location>
        <topology evidence="1">Peripheral membrane protein</topology>
    </subcellularLocation>
</comment>
<dbReference type="PANTHER" id="PTHR42781">
    <property type="entry name" value="SPERMIDINE/PUTRESCINE IMPORT ATP-BINDING PROTEIN POTA"/>
    <property type="match status" value="1"/>
</dbReference>
<evidence type="ECO:0000256" key="8">
    <source>
        <dbReference type="ARBA" id="ARBA00023136"/>
    </source>
</evidence>
<evidence type="ECO:0000256" key="13">
    <source>
        <dbReference type="ARBA" id="ARBA00047936"/>
    </source>
</evidence>
<dbReference type="SUPFAM" id="SSF52540">
    <property type="entry name" value="P-loop containing nucleoside triphosphate hydrolases"/>
    <property type="match status" value="1"/>
</dbReference>
<sequence>MASADGSDVAIRYDGVTKKYGDVVAVDDVSIEVQDGELLALLGPSGSGKTTTLRMLAGFEQPTNGTISLAGRDVTSVPTHKRDTGMVFQDYALFPHMTVGKNIEFGLKRKGFDGDEIDRRIEEVLEMVDLAGFADRTPTNLSGGQQQRVATARAIAIEPEVMLMDEPLGALDKKLRDQLEVELTELQTELGITTLYVTHNQEEALTMADRIAVMNEGQIEQIAPPMEVYEEPATEFVADFIGDTNFLEGDLRETEDGVVLTYDGTDLGVNTSGVPEEGGAVFVRPEKVNARSAGFSDDSLNTLEGTVERRLFLGSKVRYFVDVGGFEVVVDDSNQHAATLHETGDDVVLAWSVEDTRLAHG</sequence>
<name>A0ABD5Z0P9_9EURY</name>
<comment type="catalytic activity">
    <reaction evidence="13">
        <text>tungstate(in) + ATP + H2O = tungstate(out) + ADP + phosphate + H(+)</text>
        <dbReference type="Rhea" id="RHEA:35027"/>
        <dbReference type="ChEBI" id="CHEBI:15377"/>
        <dbReference type="ChEBI" id="CHEBI:15378"/>
        <dbReference type="ChEBI" id="CHEBI:30616"/>
        <dbReference type="ChEBI" id="CHEBI:43474"/>
        <dbReference type="ChEBI" id="CHEBI:46502"/>
        <dbReference type="ChEBI" id="CHEBI:456216"/>
        <dbReference type="EC" id="7.3.2.6"/>
    </reaction>
</comment>
<comment type="subunit">
    <text evidence="10">The complex is composed of two ATP-binding proteins (WtpC), two transmembrane proteins (WtpB) and a solute-binding protein (WtpA).</text>
</comment>
<protein>
    <recommendedName>
        <fullName evidence="12">Molybdate/tungstate import ATP-binding protein WtpC</fullName>
        <ecNumber evidence="11">7.3.2.6</ecNumber>
    </recommendedName>
</protein>
<dbReference type="PANTHER" id="PTHR42781:SF4">
    <property type="entry name" value="SPERMIDINE_PUTRESCINE IMPORT ATP-BINDING PROTEIN POTA"/>
    <property type="match status" value="1"/>
</dbReference>
<keyword evidence="8" id="KW-0472">Membrane</keyword>
<dbReference type="Pfam" id="PF08402">
    <property type="entry name" value="TOBE_2"/>
    <property type="match status" value="1"/>
</dbReference>
<keyword evidence="2" id="KW-0813">Transport</keyword>
<dbReference type="InterPro" id="IPR050093">
    <property type="entry name" value="ABC_SmlMolc_Importer"/>
</dbReference>
<dbReference type="InterPro" id="IPR003593">
    <property type="entry name" value="AAA+_ATPase"/>
</dbReference>
<dbReference type="Gene3D" id="3.40.50.300">
    <property type="entry name" value="P-loop containing nucleotide triphosphate hydrolases"/>
    <property type="match status" value="1"/>
</dbReference>
<evidence type="ECO:0000256" key="12">
    <source>
        <dbReference type="ARBA" id="ARBA00041133"/>
    </source>
</evidence>
<dbReference type="GO" id="GO:0005886">
    <property type="term" value="C:plasma membrane"/>
    <property type="evidence" value="ECO:0007669"/>
    <property type="project" value="UniProtKB-SubCell"/>
</dbReference>
<gene>
    <name evidence="15" type="ORF">ACFQJ9_04825</name>
</gene>
<dbReference type="GO" id="GO:0005524">
    <property type="term" value="F:ATP binding"/>
    <property type="evidence" value="ECO:0007669"/>
    <property type="project" value="UniProtKB-KW"/>
</dbReference>
<evidence type="ECO:0000256" key="1">
    <source>
        <dbReference type="ARBA" id="ARBA00004202"/>
    </source>
</evidence>
<evidence type="ECO:0000256" key="11">
    <source>
        <dbReference type="ARBA" id="ARBA00039025"/>
    </source>
</evidence>
<evidence type="ECO:0000256" key="4">
    <source>
        <dbReference type="ARBA" id="ARBA00022505"/>
    </source>
</evidence>
<dbReference type="InterPro" id="IPR003439">
    <property type="entry name" value="ABC_transporter-like_ATP-bd"/>
</dbReference>
<evidence type="ECO:0000313" key="15">
    <source>
        <dbReference type="EMBL" id="MFC7198748.1"/>
    </source>
</evidence>
<proteinExistence type="inferred from homology"/>
<comment type="caution">
    <text evidence="15">The sequence shown here is derived from an EMBL/GenBank/DDBJ whole genome shotgun (WGS) entry which is preliminary data.</text>
</comment>
<evidence type="ECO:0000256" key="9">
    <source>
        <dbReference type="ARBA" id="ARBA00038307"/>
    </source>
</evidence>
<dbReference type="InterPro" id="IPR013611">
    <property type="entry name" value="Transp-assoc_OB_typ2"/>
</dbReference>
<dbReference type="RefSeq" id="WP_279528706.1">
    <property type="nucleotide sequence ID" value="NZ_CP122312.1"/>
</dbReference>
<evidence type="ECO:0000256" key="2">
    <source>
        <dbReference type="ARBA" id="ARBA00022448"/>
    </source>
</evidence>
<dbReference type="FunFam" id="3.40.50.300:FF:000133">
    <property type="entry name" value="Spermidine/putrescine import ATP-binding protein PotA"/>
    <property type="match status" value="1"/>
</dbReference>
<keyword evidence="7" id="KW-1278">Translocase</keyword>
<evidence type="ECO:0000313" key="16">
    <source>
        <dbReference type="Proteomes" id="UP001596447"/>
    </source>
</evidence>
<dbReference type="InterPro" id="IPR005893">
    <property type="entry name" value="PotA-like"/>
</dbReference>
<evidence type="ECO:0000256" key="7">
    <source>
        <dbReference type="ARBA" id="ARBA00022967"/>
    </source>
</evidence>
<dbReference type="InterPro" id="IPR027417">
    <property type="entry name" value="P-loop_NTPase"/>
</dbReference>
<dbReference type="EC" id="7.3.2.6" evidence="11"/>
<feature type="domain" description="ABC transporter" evidence="14">
    <location>
        <begin position="11"/>
        <end position="241"/>
    </location>
</feature>
<dbReference type="SMART" id="SM00382">
    <property type="entry name" value="AAA"/>
    <property type="match status" value="1"/>
</dbReference>
<organism evidence="15 16">
    <name type="scientific">Halospeciosus flavus</name>
    <dbReference type="NCBI Taxonomy" id="3032283"/>
    <lineage>
        <taxon>Archaea</taxon>
        <taxon>Methanobacteriati</taxon>
        <taxon>Methanobacteriota</taxon>
        <taxon>Stenosarchaea group</taxon>
        <taxon>Halobacteria</taxon>
        <taxon>Halobacteriales</taxon>
        <taxon>Halobacteriaceae</taxon>
        <taxon>Halospeciosus</taxon>
    </lineage>
</organism>
<keyword evidence="3" id="KW-1003">Cell membrane</keyword>
<evidence type="ECO:0000256" key="3">
    <source>
        <dbReference type="ARBA" id="ARBA00022475"/>
    </source>
</evidence>
<dbReference type="SUPFAM" id="SSF50331">
    <property type="entry name" value="MOP-like"/>
    <property type="match status" value="1"/>
</dbReference>
<evidence type="ECO:0000256" key="5">
    <source>
        <dbReference type="ARBA" id="ARBA00022741"/>
    </source>
</evidence>
<keyword evidence="16" id="KW-1185">Reference proteome</keyword>
<dbReference type="InterPro" id="IPR008995">
    <property type="entry name" value="Mo/tungstate-bd_C_term_dom"/>
</dbReference>
<keyword evidence="6 15" id="KW-0067">ATP-binding</keyword>
<dbReference type="GO" id="GO:0032991">
    <property type="term" value="C:protein-containing complex"/>
    <property type="evidence" value="ECO:0007669"/>
    <property type="project" value="UniProtKB-ARBA"/>
</dbReference>
<dbReference type="Pfam" id="PF00005">
    <property type="entry name" value="ABC_tran"/>
    <property type="match status" value="1"/>
</dbReference>
<dbReference type="NCBIfam" id="TIGR01187">
    <property type="entry name" value="potA"/>
    <property type="match status" value="1"/>
</dbReference>
<comment type="similarity">
    <text evidence="9">Belongs to the ABC transporter superfamily. Sulfate/tungstate importer (TC 3.A.1.6) family.</text>
</comment>
<keyword evidence="5" id="KW-0547">Nucleotide-binding</keyword>
<evidence type="ECO:0000256" key="6">
    <source>
        <dbReference type="ARBA" id="ARBA00022840"/>
    </source>
</evidence>
<dbReference type="PROSITE" id="PS50893">
    <property type="entry name" value="ABC_TRANSPORTER_2"/>
    <property type="match status" value="1"/>
</dbReference>
<dbReference type="EMBL" id="JBHTAR010000011">
    <property type="protein sequence ID" value="MFC7198748.1"/>
    <property type="molecule type" value="Genomic_DNA"/>
</dbReference>
<dbReference type="Gene3D" id="2.40.50.100">
    <property type="match status" value="1"/>
</dbReference>
<evidence type="ECO:0000256" key="10">
    <source>
        <dbReference type="ARBA" id="ARBA00038781"/>
    </source>
</evidence>
<dbReference type="GO" id="GO:1901238">
    <property type="term" value="F:ABC-type tungstate transporter activity"/>
    <property type="evidence" value="ECO:0007669"/>
    <property type="project" value="UniProtKB-EC"/>
</dbReference>
<reference evidence="15 16" key="1">
    <citation type="journal article" date="2019" name="Int. J. Syst. Evol. Microbiol.">
        <title>The Global Catalogue of Microorganisms (GCM) 10K type strain sequencing project: providing services to taxonomists for standard genome sequencing and annotation.</title>
        <authorList>
            <consortium name="The Broad Institute Genomics Platform"/>
            <consortium name="The Broad Institute Genome Sequencing Center for Infectious Disease"/>
            <person name="Wu L."/>
            <person name="Ma J."/>
        </authorList>
    </citation>
    <scope>NUCLEOTIDE SEQUENCE [LARGE SCALE GENOMIC DNA]</scope>
    <source>
        <strain evidence="15 16">XZGYJ-43</strain>
    </source>
</reference>
<dbReference type="Proteomes" id="UP001596447">
    <property type="component" value="Unassembled WGS sequence"/>
</dbReference>
<keyword evidence="4" id="KW-0500">Molybdenum</keyword>
<evidence type="ECO:0000259" key="14">
    <source>
        <dbReference type="PROSITE" id="PS50893"/>
    </source>
</evidence>